<organism evidence="2 3">
    <name type="scientific">Xanthomonas graminis pv. poae</name>
    <dbReference type="NCBI Taxonomy" id="227946"/>
    <lineage>
        <taxon>Bacteria</taxon>
        <taxon>Pseudomonadati</taxon>
        <taxon>Pseudomonadota</taxon>
        <taxon>Gammaproteobacteria</taxon>
        <taxon>Lysobacterales</taxon>
        <taxon>Lysobacteraceae</taxon>
        <taxon>Xanthomonas</taxon>
        <taxon>Xanthomonas translucens group</taxon>
        <taxon>Xanthomonas graminis</taxon>
    </lineage>
</organism>
<reference evidence="2 3" key="1">
    <citation type="submission" date="2015-07" db="EMBL/GenBank/DDBJ databases">
        <authorList>
            <person name="Noorani M."/>
        </authorList>
    </citation>
    <scope>NUCLEOTIDE SEQUENCE [LARGE SCALE GENOMIC DNA]</scope>
    <source>
        <strain evidence="2">LMG728</strain>
    </source>
</reference>
<dbReference type="PANTHER" id="PTHR36920:SF1">
    <property type="entry name" value="OUTER MEMBRANE PROTEIN W"/>
    <property type="match status" value="1"/>
</dbReference>
<proteinExistence type="predicted"/>
<accession>A0A0K2ZE09</accession>
<dbReference type="GO" id="GO:0019867">
    <property type="term" value="C:outer membrane"/>
    <property type="evidence" value="ECO:0007669"/>
    <property type="project" value="InterPro"/>
</dbReference>
<dbReference type="Proteomes" id="UP000041247">
    <property type="component" value="Unassembled WGS sequence"/>
</dbReference>
<dbReference type="Gene3D" id="2.40.160.20">
    <property type="match status" value="1"/>
</dbReference>
<dbReference type="AlphaFoldDB" id="A0A0K2ZE09"/>
<sequence>MKPRLFRRLAIAALAAIALPAAAQSAGHFTTSYGIHGMVPGASNGTLSGSEQRFSADATPAVSFSYEYFFRGNLGVEIQTLVGQQKIGLEQGGDIGSAWALSPTFSLQYHFNGNGDISPFVGVGLNYTTFLGADGKGAFSRDDVTFKDSVGPAVHAGVDFAIGERSALRVDARWTSMRSDVDVDSGTLGKAKLDPITYGLAYLLYF</sequence>
<feature type="signal peptide" evidence="1">
    <location>
        <begin position="1"/>
        <end position="23"/>
    </location>
</feature>
<feature type="chain" id="PRO_5005492240" evidence="1">
    <location>
        <begin position="24"/>
        <end position="206"/>
    </location>
</feature>
<evidence type="ECO:0000256" key="1">
    <source>
        <dbReference type="SAM" id="SignalP"/>
    </source>
</evidence>
<dbReference type="EMBL" id="CXOK01000010">
    <property type="protein sequence ID" value="CTP83851.1"/>
    <property type="molecule type" value="Genomic_DNA"/>
</dbReference>
<dbReference type="SUPFAM" id="SSF56925">
    <property type="entry name" value="OMPA-like"/>
    <property type="match status" value="1"/>
</dbReference>
<dbReference type="GO" id="GO:0055085">
    <property type="term" value="P:transmembrane transport"/>
    <property type="evidence" value="ECO:0007669"/>
    <property type="project" value="TreeGrafter"/>
</dbReference>
<keyword evidence="1" id="KW-0732">Signal</keyword>
<dbReference type="PANTHER" id="PTHR36920">
    <property type="match status" value="1"/>
</dbReference>
<dbReference type="InterPro" id="IPR011250">
    <property type="entry name" value="OMP/PagP_B-barrel"/>
</dbReference>
<dbReference type="RefSeq" id="WP_053839814.1">
    <property type="nucleotide sequence ID" value="NZ_CP076250.1"/>
</dbReference>
<name>A0A0K2ZE09_9XANT</name>
<dbReference type="Pfam" id="PF03922">
    <property type="entry name" value="OmpW"/>
    <property type="match status" value="1"/>
</dbReference>
<dbReference type="InterPro" id="IPR005618">
    <property type="entry name" value="OMPW"/>
</dbReference>
<gene>
    <name evidence="2" type="ORF">XTPLMG728_0344</name>
</gene>
<protein>
    <submittedName>
        <fullName evidence="2">Outer membrane protein W</fullName>
    </submittedName>
</protein>
<evidence type="ECO:0000313" key="3">
    <source>
        <dbReference type="Proteomes" id="UP000041247"/>
    </source>
</evidence>
<evidence type="ECO:0000313" key="2">
    <source>
        <dbReference type="EMBL" id="CTP83851.1"/>
    </source>
</evidence>